<keyword evidence="1" id="KW-0505">Motor protein</keyword>
<evidence type="ECO:0000256" key="1">
    <source>
        <dbReference type="PROSITE-ProRule" id="PRU00283"/>
    </source>
</evidence>
<protein>
    <submittedName>
        <fullName evidence="4">Kinesin-like protein</fullName>
    </submittedName>
</protein>
<reference evidence="4 5" key="1">
    <citation type="submission" date="2014-09" db="EMBL/GenBank/DDBJ databases">
        <authorList>
            <person name="Magalhaes I.L.F."/>
            <person name="Oliveira U."/>
            <person name="Santos F.R."/>
            <person name="Vidigal T.H.D.A."/>
            <person name="Brescovit A.D."/>
            <person name="Santos A.J."/>
        </authorList>
    </citation>
    <scope>NUCLEOTIDE SEQUENCE [LARGE SCALE GENOMIC DNA]</scope>
</reference>
<dbReference type="GO" id="GO:0005874">
    <property type="term" value="C:microtubule"/>
    <property type="evidence" value="ECO:0007669"/>
    <property type="project" value="TreeGrafter"/>
</dbReference>
<dbReference type="OrthoDB" id="3176171at2759"/>
<dbReference type="PROSITE" id="PS50067">
    <property type="entry name" value="KINESIN_MOTOR_2"/>
    <property type="match status" value="1"/>
</dbReference>
<dbReference type="Gene3D" id="3.40.850.10">
    <property type="entry name" value="Kinesin motor domain"/>
    <property type="match status" value="1"/>
</dbReference>
<dbReference type="Proteomes" id="UP000054845">
    <property type="component" value="Unassembled WGS sequence"/>
</dbReference>
<feature type="domain" description="Kinesin motor" evidence="3">
    <location>
        <begin position="3"/>
        <end position="447"/>
    </location>
</feature>
<dbReference type="SUPFAM" id="SSF52540">
    <property type="entry name" value="P-loop containing nucleoside triphosphate hydrolases"/>
    <property type="match status" value="1"/>
</dbReference>
<accession>A0A0N7LAI6</accession>
<evidence type="ECO:0000313" key="4">
    <source>
        <dbReference type="EMBL" id="CEH16690.1"/>
    </source>
</evidence>
<keyword evidence="2" id="KW-0175">Coiled coil</keyword>
<dbReference type="GO" id="GO:0005871">
    <property type="term" value="C:kinesin complex"/>
    <property type="evidence" value="ECO:0007669"/>
    <property type="project" value="TreeGrafter"/>
</dbReference>
<dbReference type="GO" id="GO:0005524">
    <property type="term" value="F:ATP binding"/>
    <property type="evidence" value="ECO:0007669"/>
    <property type="project" value="UniProtKB-UniRule"/>
</dbReference>
<dbReference type="GO" id="GO:0003777">
    <property type="term" value="F:microtubule motor activity"/>
    <property type="evidence" value="ECO:0007669"/>
    <property type="project" value="InterPro"/>
</dbReference>
<dbReference type="SMART" id="SM00129">
    <property type="entry name" value="KISc"/>
    <property type="match status" value="1"/>
</dbReference>
<dbReference type="GO" id="GO:0007018">
    <property type="term" value="P:microtubule-based movement"/>
    <property type="evidence" value="ECO:0007669"/>
    <property type="project" value="InterPro"/>
</dbReference>
<dbReference type="GO" id="GO:0016887">
    <property type="term" value="F:ATP hydrolysis activity"/>
    <property type="evidence" value="ECO:0007669"/>
    <property type="project" value="TreeGrafter"/>
</dbReference>
<proteinExistence type="inferred from homology"/>
<dbReference type="STRING" id="401625.A0A0N7LAI6"/>
<sequence>MPSCSVHVRWRPSSDGPCLSHRSAKDEASGSRYNLNVSGTLANGRQLEWTSPSACFSSIFHPSHTNLHVFQQLIEPALEKLLSVGGSALCFAYGHTGSGKTHTIIGYGKEAGLSRLAAQRILSELQAFNARAGLLQDTRLGLAVRLVELRKSTVLDLMNHRTECHVRQGADGRMHVRGATEMLEDGKVRVRPTVARACWDMRQLDRALEDALSLRSVGTSPVHNQSSRTHAVLEFEIVHRHLIAARELVIQRESELVPVGKRATDVYIEEQMRGMIIDEDGKGYKPNPAYTIDQERIDVAEAAKAECEDRLDAAKRAAEELLANAKMRAQSVGAPVAGTRLVFVDLAGAEYSTGSVAAAPQTSLERQEGRQINTDLLALKEVIRARASRQSRIPYRNSPLTMVLKEHFEHELAPQDTSFMILNVAEASAQLTATVNTLQFGSLVGLVAG</sequence>
<dbReference type="InterPro" id="IPR036961">
    <property type="entry name" value="Kinesin_motor_dom_sf"/>
</dbReference>
<dbReference type="InterPro" id="IPR027417">
    <property type="entry name" value="P-loop_NTPase"/>
</dbReference>
<dbReference type="EMBL" id="CCYA01000318">
    <property type="protein sequence ID" value="CEH16690.1"/>
    <property type="molecule type" value="Genomic_DNA"/>
</dbReference>
<dbReference type="PANTHER" id="PTHR24115">
    <property type="entry name" value="KINESIN-RELATED"/>
    <property type="match status" value="1"/>
</dbReference>
<evidence type="ECO:0000259" key="3">
    <source>
        <dbReference type="PROSITE" id="PS50067"/>
    </source>
</evidence>
<dbReference type="InterPro" id="IPR001752">
    <property type="entry name" value="Kinesin_motor_dom"/>
</dbReference>
<organism evidence="4 5">
    <name type="scientific">Ceraceosorus bombacis</name>
    <dbReference type="NCBI Taxonomy" id="401625"/>
    <lineage>
        <taxon>Eukaryota</taxon>
        <taxon>Fungi</taxon>
        <taxon>Dikarya</taxon>
        <taxon>Basidiomycota</taxon>
        <taxon>Ustilaginomycotina</taxon>
        <taxon>Exobasidiomycetes</taxon>
        <taxon>Ceraceosorales</taxon>
        <taxon>Ceraceosoraceae</taxon>
        <taxon>Ceraceosorus</taxon>
    </lineage>
</organism>
<name>A0A0N7LAI6_9BASI</name>
<dbReference type="PRINTS" id="PR00380">
    <property type="entry name" value="KINESINHEAVY"/>
</dbReference>
<evidence type="ECO:0000256" key="2">
    <source>
        <dbReference type="SAM" id="Coils"/>
    </source>
</evidence>
<dbReference type="Pfam" id="PF00225">
    <property type="entry name" value="Kinesin"/>
    <property type="match status" value="2"/>
</dbReference>
<keyword evidence="1" id="KW-0547">Nucleotide-binding</keyword>
<keyword evidence="1" id="KW-0067">ATP-binding</keyword>
<evidence type="ECO:0000313" key="5">
    <source>
        <dbReference type="Proteomes" id="UP000054845"/>
    </source>
</evidence>
<keyword evidence="5" id="KW-1185">Reference proteome</keyword>
<comment type="similarity">
    <text evidence="1">Belongs to the TRAFAC class myosin-kinesin ATPase superfamily. Kinesin family.</text>
</comment>
<feature type="coiled-coil region" evidence="2">
    <location>
        <begin position="297"/>
        <end position="328"/>
    </location>
</feature>
<dbReference type="AlphaFoldDB" id="A0A0N7LAI6"/>
<dbReference type="GO" id="GO:0008017">
    <property type="term" value="F:microtubule binding"/>
    <property type="evidence" value="ECO:0007669"/>
    <property type="project" value="InterPro"/>
</dbReference>
<dbReference type="InterPro" id="IPR027640">
    <property type="entry name" value="Kinesin-like_fam"/>
</dbReference>
<feature type="binding site" evidence="1">
    <location>
        <begin position="94"/>
        <end position="101"/>
    </location>
    <ligand>
        <name>ATP</name>
        <dbReference type="ChEBI" id="CHEBI:30616"/>
    </ligand>
</feature>